<dbReference type="PANTHER" id="PTHR48100">
    <property type="entry name" value="BROAD-SPECIFICITY PHOSPHATASE YOR283W-RELATED"/>
    <property type="match status" value="1"/>
</dbReference>
<dbReference type="EMBL" id="PPPD01000001">
    <property type="protein sequence ID" value="PNY82950.1"/>
    <property type="molecule type" value="Genomic_DNA"/>
</dbReference>
<protein>
    <submittedName>
        <fullName evidence="2">Histidine phosphatase family protein</fullName>
    </submittedName>
</protein>
<dbReference type="InterPro" id="IPR029033">
    <property type="entry name" value="His_PPase_superfam"/>
</dbReference>
<proteinExistence type="predicted"/>
<reference evidence="2 3" key="1">
    <citation type="submission" date="2018-01" db="EMBL/GenBank/DDBJ databases">
        <title>Deinococcus koreensis sp. nov., a radiation-resistant bacterium isolated from river water.</title>
        <authorList>
            <person name="Choi A."/>
        </authorList>
    </citation>
    <scope>NUCLEOTIDE SEQUENCE [LARGE SCALE GENOMIC DNA]</scope>
    <source>
        <strain evidence="2 3">SJW1-2</strain>
    </source>
</reference>
<dbReference type="InterPro" id="IPR050275">
    <property type="entry name" value="PGM_Phosphatase"/>
</dbReference>
<name>A0A2K3V2D1_9DEIO</name>
<dbReference type="GO" id="GO:0005737">
    <property type="term" value="C:cytoplasm"/>
    <property type="evidence" value="ECO:0007669"/>
    <property type="project" value="TreeGrafter"/>
</dbReference>
<dbReference type="Proteomes" id="UP000236379">
    <property type="component" value="Unassembled WGS sequence"/>
</dbReference>
<sequence length="228" mass="24431">MIRHAQSVNNALEGRPDSLEARQADPPLTALGCEQARRLADWSPTDDLCRRITHLYSSLTTRAVQTAAPLAHALGLDVQGLTDAYECGGLSTGPAGGFTPVAGRDHDSLLLDCPTLLWPAEIQGQGWDGGCEPWDSTGFARRAARVTARLRATGGADVIALITHHDFAQHLIADLLGLPELDGEAPTFRLNNTATAYIEVSAGPAPTERRVLHWLGRVAHLPPESVTR</sequence>
<comment type="caution">
    <text evidence="2">The sequence shown here is derived from an EMBL/GenBank/DDBJ whole genome shotgun (WGS) entry which is preliminary data.</text>
</comment>
<accession>A0A2K3V2D1</accession>
<dbReference type="Pfam" id="PF00300">
    <property type="entry name" value="His_Phos_1"/>
    <property type="match status" value="1"/>
</dbReference>
<feature type="compositionally biased region" description="Basic and acidic residues" evidence="1">
    <location>
        <begin position="14"/>
        <end position="23"/>
    </location>
</feature>
<feature type="region of interest" description="Disordered" evidence="1">
    <location>
        <begin position="1"/>
        <end position="24"/>
    </location>
</feature>
<dbReference type="Gene3D" id="3.40.50.1240">
    <property type="entry name" value="Phosphoglycerate mutase-like"/>
    <property type="match status" value="1"/>
</dbReference>
<dbReference type="CDD" id="cd07067">
    <property type="entry name" value="HP_PGM_like"/>
    <property type="match status" value="1"/>
</dbReference>
<dbReference type="OrthoDB" id="9793115at2"/>
<dbReference type="SMART" id="SM00855">
    <property type="entry name" value="PGAM"/>
    <property type="match status" value="1"/>
</dbReference>
<organism evidence="2 3">
    <name type="scientific">Deinococcus koreensis</name>
    <dbReference type="NCBI Taxonomy" id="2054903"/>
    <lineage>
        <taxon>Bacteria</taxon>
        <taxon>Thermotogati</taxon>
        <taxon>Deinococcota</taxon>
        <taxon>Deinococci</taxon>
        <taxon>Deinococcales</taxon>
        <taxon>Deinococcaceae</taxon>
        <taxon>Deinococcus</taxon>
    </lineage>
</organism>
<keyword evidence="3" id="KW-1185">Reference proteome</keyword>
<evidence type="ECO:0000313" key="3">
    <source>
        <dbReference type="Proteomes" id="UP000236379"/>
    </source>
</evidence>
<dbReference type="GO" id="GO:0016791">
    <property type="term" value="F:phosphatase activity"/>
    <property type="evidence" value="ECO:0007669"/>
    <property type="project" value="TreeGrafter"/>
</dbReference>
<evidence type="ECO:0000256" key="1">
    <source>
        <dbReference type="SAM" id="MobiDB-lite"/>
    </source>
</evidence>
<dbReference type="PANTHER" id="PTHR48100:SF1">
    <property type="entry name" value="HISTIDINE PHOSPHATASE FAMILY PROTEIN-RELATED"/>
    <property type="match status" value="1"/>
</dbReference>
<dbReference type="AlphaFoldDB" id="A0A2K3V2D1"/>
<dbReference type="SUPFAM" id="SSF53254">
    <property type="entry name" value="Phosphoglycerate mutase-like"/>
    <property type="match status" value="1"/>
</dbReference>
<evidence type="ECO:0000313" key="2">
    <source>
        <dbReference type="EMBL" id="PNY82950.1"/>
    </source>
</evidence>
<gene>
    <name evidence="2" type="ORF">CVO96_08820</name>
</gene>
<dbReference type="InterPro" id="IPR013078">
    <property type="entry name" value="His_Pase_superF_clade-1"/>
</dbReference>
<feature type="compositionally biased region" description="Polar residues" evidence="1">
    <location>
        <begin position="1"/>
        <end position="10"/>
    </location>
</feature>